<accession>A0A1M5F0P7</accession>
<dbReference type="PANTHER" id="PTHR43080:SF2">
    <property type="entry name" value="CBS DOMAIN-CONTAINING PROTEIN"/>
    <property type="match status" value="1"/>
</dbReference>
<dbReference type="EMBL" id="FQVB01000029">
    <property type="protein sequence ID" value="SHF85105.1"/>
    <property type="molecule type" value="Genomic_DNA"/>
</dbReference>
<dbReference type="Pfam" id="PF00027">
    <property type="entry name" value="cNMP_binding"/>
    <property type="match status" value="1"/>
</dbReference>
<dbReference type="Proteomes" id="UP000184076">
    <property type="component" value="Unassembled WGS sequence"/>
</dbReference>
<dbReference type="OrthoDB" id="9808528at2"/>
<dbReference type="InterPro" id="IPR018490">
    <property type="entry name" value="cNMP-bd_dom_sf"/>
</dbReference>
<dbReference type="InterPro" id="IPR005105">
    <property type="entry name" value="GlnD_Uridyltrans_N"/>
</dbReference>
<dbReference type="SMART" id="SM00116">
    <property type="entry name" value="CBS"/>
    <property type="match status" value="2"/>
</dbReference>
<keyword evidence="1 2" id="KW-0129">CBS domain</keyword>
<dbReference type="Pfam" id="PF00571">
    <property type="entry name" value="CBS"/>
    <property type="match status" value="2"/>
</dbReference>
<dbReference type="RefSeq" id="WP_073040489.1">
    <property type="nucleotide sequence ID" value="NZ_FQVB01000029.1"/>
</dbReference>
<dbReference type="InterPro" id="IPR018821">
    <property type="entry name" value="DUF294_put_nucleoTrafse_sb-bd"/>
</dbReference>
<evidence type="ECO:0000259" key="4">
    <source>
        <dbReference type="PROSITE" id="PS51371"/>
    </source>
</evidence>
<dbReference type="SUPFAM" id="SSF54631">
    <property type="entry name" value="CBS-domain pair"/>
    <property type="match status" value="1"/>
</dbReference>
<dbReference type="InterPro" id="IPR046342">
    <property type="entry name" value="CBS_dom_sf"/>
</dbReference>
<evidence type="ECO:0000256" key="2">
    <source>
        <dbReference type="PROSITE-ProRule" id="PRU00703"/>
    </source>
</evidence>
<dbReference type="AlphaFoldDB" id="A0A1M5F0P7"/>
<dbReference type="Pfam" id="PF03445">
    <property type="entry name" value="DUF294"/>
    <property type="match status" value="1"/>
</dbReference>
<dbReference type="CDD" id="cd00038">
    <property type="entry name" value="CAP_ED"/>
    <property type="match status" value="1"/>
</dbReference>
<gene>
    <name evidence="5" type="ORF">SAMN02745206_02783</name>
</gene>
<keyword evidence="6" id="KW-1185">Reference proteome</keyword>
<dbReference type="PANTHER" id="PTHR43080">
    <property type="entry name" value="CBS DOMAIN-CONTAINING PROTEIN CBSX3, MITOCHONDRIAL"/>
    <property type="match status" value="1"/>
</dbReference>
<dbReference type="STRING" id="1121391.SAMN02745206_02783"/>
<protein>
    <submittedName>
        <fullName evidence="5">CBS domain-containing protein</fullName>
    </submittedName>
</protein>
<feature type="domain" description="Cyclic nucleotide-binding" evidence="3">
    <location>
        <begin position="13"/>
        <end position="110"/>
    </location>
</feature>
<feature type="domain" description="CBS" evidence="4">
    <location>
        <begin position="155"/>
        <end position="211"/>
    </location>
</feature>
<dbReference type="Gene3D" id="2.60.120.10">
    <property type="entry name" value="Jelly Rolls"/>
    <property type="match status" value="1"/>
</dbReference>
<dbReference type="CDD" id="cd05401">
    <property type="entry name" value="NT_GlnE_GlnD_like"/>
    <property type="match status" value="1"/>
</dbReference>
<organism evidence="5 6">
    <name type="scientific">Desulfacinum infernum DSM 9756</name>
    <dbReference type="NCBI Taxonomy" id="1121391"/>
    <lineage>
        <taxon>Bacteria</taxon>
        <taxon>Pseudomonadati</taxon>
        <taxon>Thermodesulfobacteriota</taxon>
        <taxon>Syntrophobacteria</taxon>
        <taxon>Syntrophobacterales</taxon>
        <taxon>Syntrophobacteraceae</taxon>
        <taxon>Desulfacinum</taxon>
    </lineage>
</organism>
<dbReference type="InterPro" id="IPR000595">
    <property type="entry name" value="cNMP-bd_dom"/>
</dbReference>
<reference evidence="6" key="1">
    <citation type="submission" date="2016-11" db="EMBL/GenBank/DDBJ databases">
        <authorList>
            <person name="Varghese N."/>
            <person name="Submissions S."/>
        </authorList>
    </citation>
    <scope>NUCLEOTIDE SEQUENCE [LARGE SCALE GENOMIC DNA]</scope>
    <source>
        <strain evidence="6">DSM 9756</strain>
    </source>
</reference>
<dbReference type="InterPro" id="IPR000644">
    <property type="entry name" value="CBS_dom"/>
</dbReference>
<dbReference type="Gene3D" id="3.10.580.10">
    <property type="entry name" value="CBS-domain"/>
    <property type="match status" value="1"/>
</dbReference>
<name>A0A1M5F0P7_9BACT</name>
<evidence type="ECO:0000259" key="3">
    <source>
        <dbReference type="PROSITE" id="PS50042"/>
    </source>
</evidence>
<dbReference type="PROSITE" id="PS51371">
    <property type="entry name" value="CBS"/>
    <property type="match status" value="2"/>
</dbReference>
<evidence type="ECO:0000313" key="6">
    <source>
        <dbReference type="Proteomes" id="UP000184076"/>
    </source>
</evidence>
<feature type="domain" description="CBS" evidence="4">
    <location>
        <begin position="217"/>
        <end position="275"/>
    </location>
</feature>
<dbReference type="SMART" id="SM00100">
    <property type="entry name" value="cNMP"/>
    <property type="match status" value="1"/>
</dbReference>
<dbReference type="Pfam" id="PF10335">
    <property type="entry name" value="DUF294_C"/>
    <property type="match status" value="1"/>
</dbReference>
<dbReference type="GO" id="GO:0008773">
    <property type="term" value="F:[protein-PII] uridylyltransferase activity"/>
    <property type="evidence" value="ECO:0007669"/>
    <property type="project" value="InterPro"/>
</dbReference>
<evidence type="ECO:0000313" key="5">
    <source>
        <dbReference type="EMBL" id="SHF85105.1"/>
    </source>
</evidence>
<dbReference type="SUPFAM" id="SSF51206">
    <property type="entry name" value="cAMP-binding domain-like"/>
    <property type="match status" value="1"/>
</dbReference>
<evidence type="ECO:0000256" key="1">
    <source>
        <dbReference type="ARBA" id="ARBA00023122"/>
    </source>
</evidence>
<sequence>MIPPKEFLRKIKPFSFLEDTRLNALVSGLDVVMYPPDTVICRQGEISPAVYLVFSGLVGLYDGEDVVDYVAKGEIFGLLSAIHQAPSYYEARTLEETICYSFDATTFAEVYRTHSAFASFFSAFVERRFRAFSRLAREGEGSEEASSLVEVGTLLSKAPVTCTADATVAEAVSLMERHKVGSVIVVDGTRPVGILTNRDIRRVLIHGERESPVREFMSAPPICLDRRSPVFDAYTQLLRTGIDHLIVVDGDRVAGVVTSKDILAQLEPSSSILALYRKVIKATDLQALQSAFRAIRLAVSEMALKGMHFYQLSRMITSVYDMVVVRIIEFLKDPEEKGDFLWIHLGSSGRKEQVITTDQDNAVILSPSGPQLELTQRINDALEQVGVPKCPAQYMASNPRWHLTLEEWKELFSRWFEEPTPDHIRYLTVFLDMRTVYGDAAPLEELLEHIHASATNQAVRFLAHDATLNEPPIGIFGIKHLDRGVNLKKFGIYPIANGVRVLALDHKLLHVTNTRERIEALRDMKALGQERAGDLLEAYAFLQDLRLRHQAHALKNGSAGDNLIRVEELDKMDLLVLKESLKITASFQKMLKARYGVERGL</sequence>
<dbReference type="InterPro" id="IPR051257">
    <property type="entry name" value="Diverse_CBS-Domain"/>
</dbReference>
<dbReference type="InterPro" id="IPR014710">
    <property type="entry name" value="RmlC-like_jellyroll"/>
</dbReference>
<proteinExistence type="predicted"/>
<dbReference type="PROSITE" id="PS50042">
    <property type="entry name" value="CNMP_BINDING_3"/>
    <property type="match status" value="1"/>
</dbReference>